<gene>
    <name evidence="1" type="ORF">C2845_PM12G17880</name>
</gene>
<reference evidence="2" key="1">
    <citation type="journal article" date="2019" name="Nat. Commun.">
        <title>The genome of broomcorn millet.</title>
        <authorList>
            <person name="Zou C."/>
            <person name="Miki D."/>
            <person name="Li D."/>
            <person name="Tang Q."/>
            <person name="Xiao L."/>
            <person name="Rajput S."/>
            <person name="Deng P."/>
            <person name="Jia W."/>
            <person name="Huang R."/>
            <person name="Zhang M."/>
            <person name="Sun Y."/>
            <person name="Hu J."/>
            <person name="Fu X."/>
            <person name="Schnable P.S."/>
            <person name="Li F."/>
            <person name="Zhang H."/>
            <person name="Feng B."/>
            <person name="Zhu X."/>
            <person name="Liu R."/>
            <person name="Schnable J.C."/>
            <person name="Zhu J.-K."/>
            <person name="Zhang H."/>
        </authorList>
    </citation>
    <scope>NUCLEOTIDE SEQUENCE [LARGE SCALE GENOMIC DNA]</scope>
</reference>
<dbReference type="EMBL" id="PQIB02000012">
    <property type="protein sequence ID" value="RLM80930.1"/>
    <property type="molecule type" value="Genomic_DNA"/>
</dbReference>
<dbReference type="Proteomes" id="UP000275267">
    <property type="component" value="Unassembled WGS sequence"/>
</dbReference>
<protein>
    <submittedName>
        <fullName evidence="1">Uncharacterized protein</fullName>
    </submittedName>
</protein>
<dbReference type="PROSITE" id="PS51257">
    <property type="entry name" value="PROKAR_LIPOPROTEIN"/>
    <property type="match status" value="1"/>
</dbReference>
<evidence type="ECO:0000313" key="1">
    <source>
        <dbReference type="EMBL" id="RLM80930.1"/>
    </source>
</evidence>
<comment type="caution">
    <text evidence="1">The sequence shown here is derived from an EMBL/GenBank/DDBJ whole genome shotgun (WGS) entry which is preliminary data.</text>
</comment>
<keyword evidence="2" id="KW-1185">Reference proteome</keyword>
<name>A0A3L6QKC6_PANMI</name>
<organism evidence="1 2">
    <name type="scientific">Panicum miliaceum</name>
    <name type="common">Proso millet</name>
    <name type="synonym">Broomcorn millet</name>
    <dbReference type="NCBI Taxonomy" id="4540"/>
    <lineage>
        <taxon>Eukaryota</taxon>
        <taxon>Viridiplantae</taxon>
        <taxon>Streptophyta</taxon>
        <taxon>Embryophyta</taxon>
        <taxon>Tracheophyta</taxon>
        <taxon>Spermatophyta</taxon>
        <taxon>Magnoliopsida</taxon>
        <taxon>Liliopsida</taxon>
        <taxon>Poales</taxon>
        <taxon>Poaceae</taxon>
        <taxon>PACMAD clade</taxon>
        <taxon>Panicoideae</taxon>
        <taxon>Panicodae</taxon>
        <taxon>Paniceae</taxon>
        <taxon>Panicinae</taxon>
        <taxon>Panicum</taxon>
        <taxon>Panicum sect. Panicum</taxon>
    </lineage>
</organism>
<proteinExistence type="predicted"/>
<evidence type="ECO:0000313" key="2">
    <source>
        <dbReference type="Proteomes" id="UP000275267"/>
    </source>
</evidence>
<dbReference type="AlphaFoldDB" id="A0A3L6QKC6"/>
<accession>A0A3L6QKC6</accession>
<sequence length="106" mass="11191">MDVGRAVELGSRPLAAAFVVLAAGSCGCRNHPPPPLTCQAWLRIWSSVLQIDASALQIRPRSLSPPRGLAPLQSSFDIFGSTVAHPQAAALSHPTSCPARPWVQPC</sequence>